<protein>
    <submittedName>
        <fullName evidence="3">Pimeloyl-ACP methyl ester carboxylesterase</fullName>
    </submittedName>
</protein>
<evidence type="ECO:0000313" key="3">
    <source>
        <dbReference type="EMBL" id="MBB4885475.1"/>
    </source>
</evidence>
<keyword evidence="2" id="KW-0472">Membrane</keyword>
<feature type="region of interest" description="Disordered" evidence="1">
    <location>
        <begin position="52"/>
        <end position="87"/>
    </location>
</feature>
<keyword evidence="2" id="KW-0812">Transmembrane</keyword>
<evidence type="ECO:0000256" key="1">
    <source>
        <dbReference type="SAM" id="MobiDB-lite"/>
    </source>
</evidence>
<accession>A0A7W7L8E4</accession>
<dbReference type="EMBL" id="JACHJG010000002">
    <property type="protein sequence ID" value="MBB4885475.1"/>
    <property type="molecule type" value="Genomic_DNA"/>
</dbReference>
<proteinExistence type="predicted"/>
<keyword evidence="4" id="KW-1185">Reference proteome</keyword>
<dbReference type="Proteomes" id="UP000556436">
    <property type="component" value="Unassembled WGS sequence"/>
</dbReference>
<dbReference type="RefSeq" id="WP_184732021.1">
    <property type="nucleotide sequence ID" value="NZ_BMRW01000011.1"/>
</dbReference>
<evidence type="ECO:0000313" key="4">
    <source>
        <dbReference type="Proteomes" id="UP000556436"/>
    </source>
</evidence>
<dbReference type="InterPro" id="IPR050583">
    <property type="entry name" value="Mycobacterial_A85_antigen"/>
</dbReference>
<feature type="transmembrane region" description="Helical" evidence="2">
    <location>
        <begin position="23"/>
        <end position="41"/>
    </location>
</feature>
<keyword evidence="2" id="KW-1133">Transmembrane helix</keyword>
<reference evidence="3 4" key="1">
    <citation type="submission" date="2020-08" db="EMBL/GenBank/DDBJ databases">
        <title>Genomic Encyclopedia of Type Strains, Phase III (KMG-III): the genomes of soil and plant-associated and newly described type strains.</title>
        <authorList>
            <person name="Whitman W."/>
        </authorList>
    </citation>
    <scope>NUCLEOTIDE SEQUENCE [LARGE SCALE GENOMIC DNA]</scope>
    <source>
        <strain evidence="3 4">CECT 3265</strain>
    </source>
</reference>
<sequence length="359" mass="39856">MTHSPDGPQPPQGRRPRFRARRWIITVASVTTLGLVAWPVLDHFDIPPFTDKGDPISFGQGQSRGVPGKVNPDTLMPTGPERTFTIDDTVDDGTKIARTTLHGEKSGFTGDVWVWAPDQYLHDKKYARSGFPVMVALPGGPGWPSNYWKETKRKLESSIAKWSKEGKSLPFILVMPVLNPDKKHYYDGSDIPGQAKMGTWLTEDVPNLVKQNFRTLKSRDGWAFMGSSSGGFASLKAVLKYPDRFKAVIASGPDIVPDSPLWAGHEKEKQENNPQKLAQKLINRKGPDVYLAFQVGTKEPVKRLKDVRKFQARYGKGPVHTSLRVIEGGKHSARSYVPSLGEGPLQWISEHMQGPTPSP</sequence>
<dbReference type="Gene3D" id="3.40.50.1820">
    <property type="entry name" value="alpha/beta hydrolase"/>
    <property type="match status" value="1"/>
</dbReference>
<dbReference type="PANTHER" id="PTHR48098">
    <property type="entry name" value="ENTEROCHELIN ESTERASE-RELATED"/>
    <property type="match status" value="1"/>
</dbReference>
<dbReference type="SUPFAM" id="SSF53474">
    <property type="entry name" value="alpha/beta-Hydrolases"/>
    <property type="match status" value="1"/>
</dbReference>
<comment type="caution">
    <text evidence="3">The sequence shown here is derived from an EMBL/GenBank/DDBJ whole genome shotgun (WGS) entry which is preliminary data.</text>
</comment>
<dbReference type="InterPro" id="IPR029058">
    <property type="entry name" value="AB_hydrolase_fold"/>
</dbReference>
<evidence type="ECO:0000256" key="2">
    <source>
        <dbReference type="SAM" id="Phobius"/>
    </source>
</evidence>
<gene>
    <name evidence="3" type="ORF">FHS38_001503</name>
</gene>
<dbReference type="Pfam" id="PF00756">
    <property type="entry name" value="Esterase"/>
    <property type="match status" value="1"/>
</dbReference>
<dbReference type="InterPro" id="IPR000801">
    <property type="entry name" value="Esterase-like"/>
</dbReference>
<name>A0A7W7L8E4_STRNE</name>
<dbReference type="AlphaFoldDB" id="A0A7W7L8E4"/>
<organism evidence="3 4">
    <name type="scientific">Streptomyces netropsis</name>
    <name type="common">Streptoverticillium netropsis</name>
    <dbReference type="NCBI Taxonomy" id="55404"/>
    <lineage>
        <taxon>Bacteria</taxon>
        <taxon>Bacillati</taxon>
        <taxon>Actinomycetota</taxon>
        <taxon>Actinomycetes</taxon>
        <taxon>Kitasatosporales</taxon>
        <taxon>Streptomycetaceae</taxon>
        <taxon>Streptomyces</taxon>
    </lineage>
</organism>